<dbReference type="OrthoDB" id="10635243at2759"/>
<feature type="compositionally biased region" description="Basic and acidic residues" evidence="1">
    <location>
        <begin position="222"/>
        <end position="240"/>
    </location>
</feature>
<feature type="region of interest" description="Disordered" evidence="1">
    <location>
        <begin position="311"/>
        <end position="395"/>
    </location>
</feature>
<feature type="compositionally biased region" description="Polar residues" evidence="1">
    <location>
        <begin position="99"/>
        <end position="110"/>
    </location>
</feature>
<evidence type="ECO:0000256" key="1">
    <source>
        <dbReference type="SAM" id="MobiDB-lite"/>
    </source>
</evidence>
<accession>A0A8T2UQ03</accession>
<feature type="region of interest" description="Disordered" evidence="1">
    <location>
        <begin position="528"/>
        <end position="561"/>
    </location>
</feature>
<keyword evidence="3" id="KW-1185">Reference proteome</keyword>
<evidence type="ECO:0000313" key="3">
    <source>
        <dbReference type="Proteomes" id="UP000825935"/>
    </source>
</evidence>
<feature type="compositionally biased region" description="Polar residues" evidence="1">
    <location>
        <begin position="182"/>
        <end position="192"/>
    </location>
</feature>
<dbReference type="Proteomes" id="UP000825935">
    <property type="component" value="Chromosome 6"/>
</dbReference>
<gene>
    <name evidence="2" type="ORF">KP509_06G072300</name>
</gene>
<evidence type="ECO:0000313" key="2">
    <source>
        <dbReference type="EMBL" id="KAH7435625.1"/>
    </source>
</evidence>
<protein>
    <submittedName>
        <fullName evidence="2">Uncharacterized protein</fullName>
    </submittedName>
</protein>
<comment type="caution">
    <text evidence="2">The sequence shown here is derived from an EMBL/GenBank/DDBJ whole genome shotgun (WGS) entry which is preliminary data.</text>
</comment>
<organism evidence="2 3">
    <name type="scientific">Ceratopteris richardii</name>
    <name type="common">Triangle waterfern</name>
    <dbReference type="NCBI Taxonomy" id="49495"/>
    <lineage>
        <taxon>Eukaryota</taxon>
        <taxon>Viridiplantae</taxon>
        <taxon>Streptophyta</taxon>
        <taxon>Embryophyta</taxon>
        <taxon>Tracheophyta</taxon>
        <taxon>Polypodiopsida</taxon>
        <taxon>Polypodiidae</taxon>
        <taxon>Polypodiales</taxon>
        <taxon>Pteridineae</taxon>
        <taxon>Pteridaceae</taxon>
        <taxon>Parkerioideae</taxon>
        <taxon>Ceratopteris</taxon>
    </lineage>
</organism>
<dbReference type="EMBL" id="CM035411">
    <property type="protein sequence ID" value="KAH7435625.1"/>
    <property type="molecule type" value="Genomic_DNA"/>
</dbReference>
<feature type="compositionally biased region" description="Polar residues" evidence="1">
    <location>
        <begin position="1"/>
        <end position="10"/>
    </location>
</feature>
<proteinExistence type="predicted"/>
<feature type="compositionally biased region" description="Basic and acidic residues" evidence="1">
    <location>
        <begin position="532"/>
        <end position="544"/>
    </location>
</feature>
<feature type="compositionally biased region" description="Polar residues" evidence="1">
    <location>
        <begin position="30"/>
        <end position="41"/>
    </location>
</feature>
<name>A0A8T2UQ03_CERRI</name>
<feature type="compositionally biased region" description="Basic and acidic residues" evidence="1">
    <location>
        <begin position="336"/>
        <end position="366"/>
    </location>
</feature>
<dbReference type="AlphaFoldDB" id="A0A8T2UQ03"/>
<feature type="compositionally biased region" description="Acidic residues" evidence="1">
    <location>
        <begin position="43"/>
        <end position="53"/>
    </location>
</feature>
<reference evidence="2" key="1">
    <citation type="submission" date="2021-08" db="EMBL/GenBank/DDBJ databases">
        <title>WGS assembly of Ceratopteris richardii.</title>
        <authorList>
            <person name="Marchant D.B."/>
            <person name="Chen G."/>
            <person name="Jenkins J."/>
            <person name="Shu S."/>
            <person name="Leebens-Mack J."/>
            <person name="Grimwood J."/>
            <person name="Schmutz J."/>
            <person name="Soltis P."/>
            <person name="Soltis D."/>
            <person name="Chen Z.-H."/>
        </authorList>
    </citation>
    <scope>NUCLEOTIDE SEQUENCE</scope>
    <source>
        <strain evidence="2">Whitten #5841</strain>
        <tissue evidence="2">Leaf</tissue>
    </source>
</reference>
<feature type="compositionally biased region" description="Polar residues" evidence="1">
    <location>
        <begin position="129"/>
        <end position="142"/>
    </location>
</feature>
<feature type="region of interest" description="Disordered" evidence="1">
    <location>
        <begin position="1"/>
        <end position="252"/>
    </location>
</feature>
<feature type="compositionally biased region" description="Polar residues" evidence="1">
    <location>
        <begin position="368"/>
        <end position="383"/>
    </location>
</feature>
<sequence>MAIRNNTGENLGNEMRRMRGQVAGERGRSRSPQHGQDANETQDAGEDQGEFQGDDGGGRVRGRGRGRGRGVDRVSGHDQGGNPILRHEPAQGGGAPHTDPSSQSGITNTEPMRRRRGRPRKNPVPILQASHSADPSASTPRSPRNDMPNPPASAVMAGDGVFSARDPSVTVNATPCPPASATFEQGESSTAPHSRFADTLHTDTFVTDGETDPFPASSPGQRAEDTSVGSEDHVTNDRHRWPPPPQTDPCIGQNPNVTWAPWTPTMFKPTPATVQEVLIPWDYEKENPLSYGCSWPAIVIHRSRYRRRANAARKPATVTHTRAQVDATETAPGGAESRKRQRQQENERVRREDAHTNDQEEQEHAFNHPSSQAAGNYPSSQGAVNDHDFSAMEDSYSPAPQHVRIDQDDGFLHEGTVNDPNFEAMENANTAASQYTNIDSDDAFWNLFGEGSTFTQEHSAVGDLNYSNPQGAVDHPGYESYINGRSFQGPADHPSSQSALDNIRFQLLEDDYDFSGLQLDSMDSDLVSSWNTEREEPNELREAMEGEYPQEDMSMDGGTRN</sequence>